<protein>
    <recommendedName>
        <fullName evidence="3">FlgN protein</fullName>
    </recommendedName>
</protein>
<name>A0A857DKZ0_9FIRM</name>
<accession>A0A857DKZ0</accession>
<sequence>MLEKLVKDLTELYTEDFLDYQELLGKMNTFRSFLDNMEMKERLDERLEQALSAFSAYRDESFVRFRERAVKSQTIQEKICSETGNGTFGLLALQPRISKLSYEALLAAGQSLQRHRQEVLELDRIIIPRLQMELEAVKLELHRFQNVLTTRNAYHQKGTAEARFINKLK</sequence>
<dbReference type="RefSeq" id="WP_019226125.1">
    <property type="nucleotide sequence ID" value="NZ_CP046996.1"/>
</dbReference>
<organism evidence="1 2">
    <name type="scientific">Dehalobacter restrictus</name>
    <dbReference type="NCBI Taxonomy" id="55583"/>
    <lineage>
        <taxon>Bacteria</taxon>
        <taxon>Bacillati</taxon>
        <taxon>Bacillota</taxon>
        <taxon>Clostridia</taxon>
        <taxon>Eubacteriales</taxon>
        <taxon>Desulfitobacteriaceae</taxon>
        <taxon>Dehalobacter</taxon>
    </lineage>
</organism>
<proteinExistence type="predicted"/>
<dbReference type="AlphaFoldDB" id="A0A857DKZ0"/>
<evidence type="ECO:0000313" key="2">
    <source>
        <dbReference type="Proteomes" id="UP000430508"/>
    </source>
</evidence>
<dbReference type="EMBL" id="CP046996">
    <property type="protein sequence ID" value="QHA01248.1"/>
    <property type="molecule type" value="Genomic_DNA"/>
</dbReference>
<dbReference type="Proteomes" id="UP000430508">
    <property type="component" value="Chromosome"/>
</dbReference>
<evidence type="ECO:0000313" key="1">
    <source>
        <dbReference type="EMBL" id="QHA01248.1"/>
    </source>
</evidence>
<evidence type="ECO:0008006" key="3">
    <source>
        <dbReference type="Google" id="ProtNLM"/>
    </source>
</evidence>
<gene>
    <name evidence="1" type="ORF">GQ588_11665</name>
</gene>
<reference evidence="1 2" key="1">
    <citation type="submission" date="2019-12" db="EMBL/GenBank/DDBJ databases">
        <title>Sequence classification of anaerobic respiratory reductive dehalogenases: First we see many, then we see few.</title>
        <authorList>
            <person name="Molenda O."/>
            <person name="Puentes Jacome L.A."/>
            <person name="Cao X."/>
            <person name="Nesbo C.L."/>
            <person name="Tang S."/>
            <person name="Morson N."/>
            <person name="Patron J."/>
            <person name="Lomheim L."/>
            <person name="Wishart D.S."/>
            <person name="Edwards E.A."/>
        </authorList>
    </citation>
    <scope>NUCLEOTIDE SEQUENCE [LARGE SCALE GENOMIC DNA]</scope>
    <source>
        <strain evidence="1 2">12DCA</strain>
    </source>
</reference>